<sequence>LGIPIGILVNNVGCAYCPDELCTQSEDLLWNIIYVNVGAITLMSRIVIPQMKKQGKGAIVNMASCAELQPLPLWAVYGATKHYVRSLSLAMERELCAHNISVQCVTPGFVSTKIIQCPENCSGKMFATPMETYTRSAVFTLGKTQETTGYWTHAIMFFVAKLFPEWWRIRVFHIISDYTRKACLRDQLKGKE</sequence>
<dbReference type="PRINTS" id="PR00081">
    <property type="entry name" value="GDHRDH"/>
</dbReference>
<evidence type="ECO:0000256" key="4">
    <source>
        <dbReference type="ARBA" id="ARBA00038261"/>
    </source>
</evidence>
<keyword evidence="2" id="KW-0521">NADP</keyword>
<dbReference type="PANTHER" id="PTHR44889">
    <property type="entry name" value="INACTIVE HYDROXYSTEROID DEHYDROGENASE-LIKE PROTEIN 1"/>
    <property type="match status" value="1"/>
</dbReference>
<dbReference type="SUPFAM" id="SSF51735">
    <property type="entry name" value="NAD(P)-binding Rossmann-fold domains"/>
    <property type="match status" value="1"/>
</dbReference>
<gene>
    <name evidence="6" type="primary">LOC119644211</name>
</gene>
<protein>
    <submittedName>
        <fullName evidence="6">Hydroxysteroid dehydrogenase-like protein 1</fullName>
    </submittedName>
</protein>
<evidence type="ECO:0000256" key="2">
    <source>
        <dbReference type="ARBA" id="ARBA00022857"/>
    </source>
</evidence>
<feature type="non-terminal residue" evidence="6">
    <location>
        <position position="192"/>
    </location>
</feature>
<comment type="similarity">
    <text evidence="4">Belongs to the short-chain dehydrogenases/reductases (SDR) family. 17-beta-HSD 3 subfamily.</text>
</comment>
<dbReference type="PIRSF" id="PIRSF000126">
    <property type="entry name" value="11-beta-HSD1"/>
    <property type="match status" value="1"/>
</dbReference>
<evidence type="ECO:0000313" key="5">
    <source>
        <dbReference type="Proteomes" id="UP000092443"/>
    </source>
</evidence>
<dbReference type="Pfam" id="PF00106">
    <property type="entry name" value="adh_short"/>
    <property type="match status" value="1"/>
</dbReference>
<keyword evidence="3" id="KW-0496">Mitochondrion</keyword>
<evidence type="ECO:0000313" key="6">
    <source>
        <dbReference type="RefSeq" id="XP_037899672.1"/>
    </source>
</evidence>
<reference evidence="6" key="1">
    <citation type="submission" date="2025-08" db="UniProtKB">
        <authorList>
            <consortium name="RefSeq"/>
        </authorList>
    </citation>
    <scope>IDENTIFICATION</scope>
    <source>
        <tissue evidence="6">Whole body pupa</tissue>
    </source>
</reference>
<dbReference type="PANTHER" id="PTHR44889:SF1">
    <property type="entry name" value="INACTIVE HYDROXYSTEROID DEHYDROGENASE-LIKE PROTEIN 1"/>
    <property type="match status" value="1"/>
</dbReference>
<feature type="non-terminal residue" evidence="6">
    <location>
        <position position="1"/>
    </location>
</feature>
<name>A0A9C6E148_9MUSC</name>
<dbReference type="AlphaFoldDB" id="A0A9C6E148"/>
<evidence type="ECO:0000256" key="3">
    <source>
        <dbReference type="ARBA" id="ARBA00023128"/>
    </source>
</evidence>
<dbReference type="GO" id="GO:0005739">
    <property type="term" value="C:mitochondrion"/>
    <property type="evidence" value="ECO:0007669"/>
    <property type="project" value="UniProtKB-SubCell"/>
</dbReference>
<proteinExistence type="inferred from homology"/>
<dbReference type="RefSeq" id="XP_037899672.1">
    <property type="nucleotide sequence ID" value="XM_038043744.1"/>
</dbReference>
<dbReference type="InterPro" id="IPR036291">
    <property type="entry name" value="NAD(P)-bd_dom_sf"/>
</dbReference>
<keyword evidence="5" id="KW-1185">Reference proteome</keyword>
<dbReference type="InterPro" id="IPR052149">
    <property type="entry name" value="17-beta-HSD3-like"/>
</dbReference>
<organism evidence="5 6">
    <name type="scientific">Glossina fuscipes</name>
    <dbReference type="NCBI Taxonomy" id="7396"/>
    <lineage>
        <taxon>Eukaryota</taxon>
        <taxon>Metazoa</taxon>
        <taxon>Ecdysozoa</taxon>
        <taxon>Arthropoda</taxon>
        <taxon>Hexapoda</taxon>
        <taxon>Insecta</taxon>
        <taxon>Pterygota</taxon>
        <taxon>Neoptera</taxon>
        <taxon>Endopterygota</taxon>
        <taxon>Diptera</taxon>
        <taxon>Brachycera</taxon>
        <taxon>Muscomorpha</taxon>
        <taxon>Hippoboscoidea</taxon>
        <taxon>Glossinidae</taxon>
        <taxon>Glossina</taxon>
    </lineage>
</organism>
<dbReference type="KEGG" id="gfs:119644211"/>
<evidence type="ECO:0000256" key="1">
    <source>
        <dbReference type="ARBA" id="ARBA00004173"/>
    </source>
</evidence>
<comment type="subcellular location">
    <subcellularLocation>
        <location evidence="1">Mitochondrion</location>
    </subcellularLocation>
</comment>
<dbReference type="Proteomes" id="UP000092443">
    <property type="component" value="Unplaced"/>
</dbReference>
<dbReference type="GeneID" id="119644211"/>
<dbReference type="Gene3D" id="3.40.50.720">
    <property type="entry name" value="NAD(P)-binding Rossmann-like Domain"/>
    <property type="match status" value="1"/>
</dbReference>
<dbReference type="InterPro" id="IPR002347">
    <property type="entry name" value="SDR_fam"/>
</dbReference>
<accession>A0A9C6E148</accession>
<dbReference type="PRINTS" id="PR00080">
    <property type="entry name" value="SDRFAMILY"/>
</dbReference>